<keyword evidence="1" id="KW-1133">Transmembrane helix</keyword>
<feature type="transmembrane region" description="Helical" evidence="1">
    <location>
        <begin position="39"/>
        <end position="58"/>
    </location>
</feature>
<keyword evidence="3" id="KW-1185">Reference proteome</keyword>
<keyword evidence="1" id="KW-0812">Transmembrane</keyword>
<proteinExistence type="predicted"/>
<organism evidence="2 3">
    <name type="scientific">Shewanella saliphila</name>
    <dbReference type="NCBI Taxonomy" id="2282698"/>
    <lineage>
        <taxon>Bacteria</taxon>
        <taxon>Pseudomonadati</taxon>
        <taxon>Pseudomonadota</taxon>
        <taxon>Gammaproteobacteria</taxon>
        <taxon>Alteromonadales</taxon>
        <taxon>Shewanellaceae</taxon>
        <taxon>Shewanella</taxon>
    </lineage>
</organism>
<comment type="caution">
    <text evidence="2">The sequence shown here is derived from an EMBL/GenBank/DDBJ whole genome shotgun (WGS) entry which is preliminary data.</text>
</comment>
<accession>A0ABQ2Q3X9</accession>
<keyword evidence="1" id="KW-0472">Membrane</keyword>
<evidence type="ECO:0000313" key="3">
    <source>
        <dbReference type="Proteomes" id="UP000654367"/>
    </source>
</evidence>
<evidence type="ECO:0000256" key="1">
    <source>
        <dbReference type="SAM" id="Phobius"/>
    </source>
</evidence>
<dbReference type="Proteomes" id="UP000654367">
    <property type="component" value="Unassembled WGS sequence"/>
</dbReference>
<gene>
    <name evidence="2" type="ORF">GCM10009409_05770</name>
</gene>
<protein>
    <submittedName>
        <fullName evidence="2">Uncharacterized protein</fullName>
    </submittedName>
</protein>
<sequence length="60" mass="6891">MPKSLYTQSTKNSAKSQNYSQAIYRVEVYSLLSLINLRLVSLCHLHFASFFMLSHFAFTG</sequence>
<name>A0ABQ2Q3X9_9GAMM</name>
<evidence type="ECO:0000313" key="2">
    <source>
        <dbReference type="EMBL" id="GGP41730.1"/>
    </source>
</evidence>
<reference evidence="3" key="1">
    <citation type="journal article" date="2019" name="Int. J. Syst. Evol. Microbiol.">
        <title>The Global Catalogue of Microorganisms (GCM) 10K type strain sequencing project: providing services to taxonomists for standard genome sequencing and annotation.</title>
        <authorList>
            <consortium name="The Broad Institute Genomics Platform"/>
            <consortium name="The Broad Institute Genome Sequencing Center for Infectious Disease"/>
            <person name="Wu L."/>
            <person name="Ma J."/>
        </authorList>
    </citation>
    <scope>NUCLEOTIDE SEQUENCE [LARGE SCALE GENOMIC DNA]</scope>
    <source>
        <strain evidence="3">JCM 32304</strain>
    </source>
</reference>
<dbReference type="EMBL" id="BMQV01000003">
    <property type="protein sequence ID" value="GGP41730.1"/>
    <property type="molecule type" value="Genomic_DNA"/>
</dbReference>